<evidence type="ECO:0000259" key="10">
    <source>
        <dbReference type="Pfam" id="PF21192"/>
    </source>
</evidence>
<evidence type="ECO:0000259" key="11">
    <source>
        <dbReference type="Pfam" id="PF21193"/>
    </source>
</evidence>
<dbReference type="PANTHER" id="PTHR12746:SF2">
    <property type="entry name" value="60S RIBOSOMAL EXPORT PROTEIN NMD3"/>
    <property type="match status" value="1"/>
</dbReference>
<comment type="similarity">
    <text evidence="2 8">Belongs to the NMD3 family.</text>
</comment>
<sequence>MEVLSEPVRQESMILCCICGIGIEPNPANMCVACLRTQVDVTENIPKQATIYFCKGCERYLQPPAEWIHAALESRELLTLCLKKLKGLNRVKLIDAGFVWTEPHSMRLKVKLTVQAEVMGGTVLQQVFVVEYTVNHQMCNDCHRTEAKDYWRALVQVRQRATNKKTFYYLEQLILKYRAHEQTLGIKPIHEGLDFFYANEASARKMVDFLSSIIPCRYDHSKKLISHDIHSNIYNYKVTYSVEIVPISRDSIVCLPRKLSHQLGGINSICLVYKITNFVHLIDVSTGQIAELSATLYWRHTFNSICDPKQLIEYTVMDIEQIKFKDRKFFPGQGTISNKHVIADVWVVRSCDLGLTENLIHTRTHLGHILKPGDTVLGYALNDSNINDENFEMLNKDVVPDVILTKKNYTQDRAARRRMRDWKLKHMIQDKDNMITDNNDYYEFLEDLEEDPEMRQHINIYKDSRKLIPVDTNELSDPNCPQITLEEMLDDLAFDDIEVSHVL</sequence>
<keyword evidence="4 8" id="KW-0813">Transport</keyword>
<reference evidence="13" key="1">
    <citation type="submission" date="2025-08" db="UniProtKB">
        <authorList>
            <consortium name="RefSeq"/>
        </authorList>
    </citation>
    <scope>IDENTIFICATION</scope>
    <source>
        <tissue evidence="13">Muscle</tissue>
    </source>
</reference>
<dbReference type="Pfam" id="PF21193">
    <property type="entry name" value="NMD_SH3"/>
    <property type="match status" value="1"/>
</dbReference>
<dbReference type="GO" id="GO:0015031">
    <property type="term" value="P:protein transport"/>
    <property type="evidence" value="ECO:0007669"/>
    <property type="project" value="UniProtKB-KW"/>
</dbReference>
<organism evidence="12 13">
    <name type="scientific">Bombus bifarius</name>
    <dbReference type="NCBI Taxonomy" id="103933"/>
    <lineage>
        <taxon>Eukaryota</taxon>
        <taxon>Metazoa</taxon>
        <taxon>Ecdysozoa</taxon>
        <taxon>Arthropoda</taxon>
        <taxon>Hexapoda</taxon>
        <taxon>Insecta</taxon>
        <taxon>Pterygota</taxon>
        <taxon>Neoptera</taxon>
        <taxon>Endopterygota</taxon>
        <taxon>Hymenoptera</taxon>
        <taxon>Apocrita</taxon>
        <taxon>Aculeata</taxon>
        <taxon>Apoidea</taxon>
        <taxon>Anthophila</taxon>
        <taxon>Apidae</taxon>
        <taxon>Bombus</taxon>
        <taxon>Pyrobombus</taxon>
    </lineage>
</organism>
<name>A0A6P8MV02_9HYME</name>
<evidence type="ECO:0000256" key="6">
    <source>
        <dbReference type="ARBA" id="ARBA00022927"/>
    </source>
</evidence>
<dbReference type="GO" id="GO:0043023">
    <property type="term" value="F:ribosomal large subunit binding"/>
    <property type="evidence" value="ECO:0007669"/>
    <property type="project" value="InterPro"/>
</dbReference>
<dbReference type="RefSeq" id="XP_033312268.1">
    <property type="nucleotide sequence ID" value="XM_033456377.1"/>
</dbReference>
<evidence type="ECO:0000256" key="1">
    <source>
        <dbReference type="ARBA" id="ARBA00002269"/>
    </source>
</evidence>
<evidence type="ECO:0000256" key="5">
    <source>
        <dbReference type="ARBA" id="ARBA00022490"/>
    </source>
</evidence>
<dbReference type="Pfam" id="PF21192">
    <property type="entry name" value="OB_NMD3"/>
    <property type="match status" value="1"/>
</dbReference>
<dbReference type="InterPro" id="IPR007064">
    <property type="entry name" value="Nmd3_N"/>
</dbReference>
<comment type="function">
    <text evidence="1 8">Acts as an adapter for the XPO1/CRM1-mediated export of the 60S ribosomal subunit.</text>
</comment>
<evidence type="ECO:0000256" key="3">
    <source>
        <dbReference type="ARBA" id="ARBA00017035"/>
    </source>
</evidence>
<feature type="domain" description="Nmd3 N-terminal" evidence="9">
    <location>
        <begin position="16"/>
        <end position="244"/>
    </location>
</feature>
<evidence type="ECO:0000313" key="13">
    <source>
        <dbReference type="RefSeq" id="XP_033312268.1"/>
    </source>
</evidence>
<evidence type="ECO:0000259" key="9">
    <source>
        <dbReference type="Pfam" id="PF04981"/>
    </source>
</evidence>
<proteinExistence type="inferred from homology"/>
<feature type="domain" description="60S ribosomal export protein NMD3 SH3" evidence="11">
    <location>
        <begin position="247"/>
        <end position="294"/>
    </location>
</feature>
<evidence type="ECO:0000256" key="2">
    <source>
        <dbReference type="ARBA" id="ARBA00009794"/>
    </source>
</evidence>
<dbReference type="InterPro" id="IPR048899">
    <property type="entry name" value="NMD_SH3"/>
</dbReference>
<dbReference type="GeneID" id="117211977"/>
<keyword evidence="12" id="KW-1185">Reference proteome</keyword>
<dbReference type="GO" id="GO:0005737">
    <property type="term" value="C:cytoplasm"/>
    <property type="evidence" value="ECO:0007669"/>
    <property type="project" value="UniProtKB-SubCell"/>
</dbReference>
<evidence type="ECO:0000256" key="8">
    <source>
        <dbReference type="RuleBase" id="RU364108"/>
    </source>
</evidence>
<evidence type="ECO:0000313" key="12">
    <source>
        <dbReference type="Proteomes" id="UP000515164"/>
    </source>
</evidence>
<protein>
    <recommendedName>
        <fullName evidence="3 8">60S ribosomal export protein NMD3</fullName>
    </recommendedName>
</protein>
<dbReference type="Proteomes" id="UP000515164">
    <property type="component" value="Unplaced"/>
</dbReference>
<dbReference type="PANTHER" id="PTHR12746">
    <property type="entry name" value="NONSENSE-MEDIATED MRNA DECAY PROTEIN 3"/>
    <property type="match status" value="1"/>
</dbReference>
<evidence type="ECO:0000256" key="4">
    <source>
        <dbReference type="ARBA" id="ARBA00022448"/>
    </source>
</evidence>
<gene>
    <name evidence="13" type="primary">LOC117211977</name>
</gene>
<keyword evidence="5 8" id="KW-0963">Cytoplasm</keyword>
<dbReference type="AlphaFoldDB" id="A0A6P8MV02"/>
<evidence type="ECO:0000256" key="7">
    <source>
        <dbReference type="ARBA" id="ARBA00023242"/>
    </source>
</evidence>
<dbReference type="KEGG" id="bbif:117211977"/>
<dbReference type="Pfam" id="PF04981">
    <property type="entry name" value="NMD3"/>
    <property type="match status" value="1"/>
</dbReference>
<dbReference type="GO" id="GO:0005634">
    <property type="term" value="C:nucleus"/>
    <property type="evidence" value="ECO:0007669"/>
    <property type="project" value="UniProtKB-SubCell"/>
</dbReference>
<dbReference type="InterPro" id="IPR039768">
    <property type="entry name" value="Nmd3"/>
</dbReference>
<keyword evidence="7 8" id="KW-0539">Nucleus</keyword>
<feature type="domain" description="60S ribosomal export protein NMD3 OB-fold" evidence="10">
    <location>
        <begin position="311"/>
        <end position="407"/>
    </location>
</feature>
<accession>A0A6P8MV02</accession>
<dbReference type="GO" id="GO:0000055">
    <property type="term" value="P:ribosomal large subunit export from nucleus"/>
    <property type="evidence" value="ECO:0007669"/>
    <property type="project" value="TreeGrafter"/>
</dbReference>
<dbReference type="InterPro" id="IPR048898">
    <property type="entry name" value="OB_NMD3"/>
</dbReference>
<dbReference type="CTD" id="51068"/>
<comment type="subcellular location">
    <subcellularLocation>
        <location evidence="8">Cytoplasm</location>
    </subcellularLocation>
    <subcellularLocation>
        <location evidence="8">Nucleus</location>
    </subcellularLocation>
</comment>
<keyword evidence="6 8" id="KW-0653">Protein transport</keyword>